<evidence type="ECO:0000313" key="15">
    <source>
        <dbReference type="Proteomes" id="UP001139516"/>
    </source>
</evidence>
<dbReference type="GO" id="GO:0000725">
    <property type="term" value="P:recombinational repair"/>
    <property type="evidence" value="ECO:0007669"/>
    <property type="project" value="TreeGrafter"/>
</dbReference>
<evidence type="ECO:0000313" key="14">
    <source>
        <dbReference type="EMBL" id="MCK8786576.1"/>
    </source>
</evidence>
<dbReference type="Proteomes" id="UP001139516">
    <property type="component" value="Unassembled WGS sequence"/>
</dbReference>
<name>A0A9X1YAI7_9PROT</name>
<dbReference type="GO" id="GO:0005524">
    <property type="term" value="F:ATP binding"/>
    <property type="evidence" value="ECO:0007669"/>
    <property type="project" value="UniProtKB-UniRule"/>
</dbReference>
<feature type="binding site" evidence="10">
    <location>
        <begin position="215"/>
        <end position="222"/>
    </location>
    <ligand>
        <name>ATP</name>
        <dbReference type="ChEBI" id="CHEBI:30616"/>
    </ligand>
</feature>
<comment type="catalytic activity">
    <reaction evidence="9">
        <text>ATP + H2O = ADP + phosphate + H(+)</text>
        <dbReference type="Rhea" id="RHEA:13065"/>
        <dbReference type="ChEBI" id="CHEBI:15377"/>
        <dbReference type="ChEBI" id="CHEBI:15378"/>
        <dbReference type="ChEBI" id="CHEBI:30616"/>
        <dbReference type="ChEBI" id="CHEBI:43474"/>
        <dbReference type="ChEBI" id="CHEBI:456216"/>
        <dbReference type="EC" id="5.6.2.4"/>
    </reaction>
</comment>
<comment type="caution">
    <text evidence="14">The sequence shown here is derived from an EMBL/GenBank/DDBJ whole genome shotgun (WGS) entry which is preliminary data.</text>
</comment>
<feature type="domain" description="UvrD-like helicase C-terminal" evidence="13">
    <location>
        <begin position="498"/>
        <end position="775"/>
    </location>
</feature>
<protein>
    <recommendedName>
        <fullName evidence="8">DNA 3'-5' helicase</fullName>
        <ecNumber evidence="8">5.6.2.4</ecNumber>
    </recommendedName>
</protein>
<keyword evidence="15" id="KW-1185">Reference proteome</keyword>
<keyword evidence="3 10" id="KW-0378">Hydrolase</keyword>
<evidence type="ECO:0000256" key="1">
    <source>
        <dbReference type="ARBA" id="ARBA00009922"/>
    </source>
</evidence>
<dbReference type="Pfam" id="PF00580">
    <property type="entry name" value="UvrD-helicase"/>
    <property type="match status" value="1"/>
</dbReference>
<dbReference type="GO" id="GO:0016787">
    <property type="term" value="F:hydrolase activity"/>
    <property type="evidence" value="ECO:0007669"/>
    <property type="project" value="UniProtKB-UniRule"/>
</dbReference>
<dbReference type="GO" id="GO:0005829">
    <property type="term" value="C:cytosol"/>
    <property type="evidence" value="ECO:0007669"/>
    <property type="project" value="TreeGrafter"/>
</dbReference>
<feature type="domain" description="UvrD-like helicase ATP-binding" evidence="12">
    <location>
        <begin position="194"/>
        <end position="493"/>
    </location>
</feature>
<dbReference type="SUPFAM" id="SSF52540">
    <property type="entry name" value="P-loop containing nucleoside triphosphate hydrolases"/>
    <property type="match status" value="1"/>
</dbReference>
<organism evidence="14 15">
    <name type="scientific">Roseomonas acroporae</name>
    <dbReference type="NCBI Taxonomy" id="2937791"/>
    <lineage>
        <taxon>Bacteria</taxon>
        <taxon>Pseudomonadati</taxon>
        <taxon>Pseudomonadota</taxon>
        <taxon>Alphaproteobacteria</taxon>
        <taxon>Acetobacterales</taxon>
        <taxon>Roseomonadaceae</taxon>
        <taxon>Roseomonas</taxon>
    </lineage>
</organism>
<evidence type="ECO:0000256" key="9">
    <source>
        <dbReference type="ARBA" id="ARBA00048988"/>
    </source>
</evidence>
<evidence type="ECO:0000256" key="2">
    <source>
        <dbReference type="ARBA" id="ARBA00022741"/>
    </source>
</evidence>
<dbReference type="InterPro" id="IPR014016">
    <property type="entry name" value="UvrD-like_ATP-bd"/>
</dbReference>
<dbReference type="PROSITE" id="PS51217">
    <property type="entry name" value="UVRD_HELICASE_CTER"/>
    <property type="match status" value="1"/>
</dbReference>
<comment type="catalytic activity">
    <reaction evidence="7">
        <text>Couples ATP hydrolysis with the unwinding of duplex DNA by translocating in the 3'-5' direction.</text>
        <dbReference type="EC" id="5.6.2.4"/>
    </reaction>
</comment>
<dbReference type="PANTHER" id="PTHR11070">
    <property type="entry name" value="UVRD / RECB / PCRA DNA HELICASE FAMILY MEMBER"/>
    <property type="match status" value="1"/>
</dbReference>
<dbReference type="Gene3D" id="1.10.10.160">
    <property type="match status" value="1"/>
</dbReference>
<keyword evidence="6" id="KW-0413">Isomerase</keyword>
<evidence type="ECO:0000256" key="7">
    <source>
        <dbReference type="ARBA" id="ARBA00034617"/>
    </source>
</evidence>
<dbReference type="InterPro" id="IPR013986">
    <property type="entry name" value="DExx_box_DNA_helicase_dom_sf"/>
</dbReference>
<dbReference type="GO" id="GO:0003677">
    <property type="term" value="F:DNA binding"/>
    <property type="evidence" value="ECO:0007669"/>
    <property type="project" value="InterPro"/>
</dbReference>
<gene>
    <name evidence="14" type="ORF">M0638_19560</name>
</gene>
<dbReference type="Gene3D" id="3.40.50.300">
    <property type="entry name" value="P-loop containing nucleotide triphosphate hydrolases"/>
    <property type="match status" value="3"/>
</dbReference>
<keyword evidence="2 10" id="KW-0547">Nucleotide-binding</keyword>
<evidence type="ECO:0000259" key="12">
    <source>
        <dbReference type="PROSITE" id="PS51198"/>
    </source>
</evidence>
<comment type="similarity">
    <text evidence="1">Belongs to the helicase family. UvrD subfamily.</text>
</comment>
<dbReference type="CDD" id="cd17932">
    <property type="entry name" value="DEXQc_UvrD"/>
    <property type="match status" value="1"/>
</dbReference>
<dbReference type="InterPro" id="IPR038726">
    <property type="entry name" value="PDDEXK_AddAB-type"/>
</dbReference>
<dbReference type="PROSITE" id="PS51198">
    <property type="entry name" value="UVRD_HELICASE_ATP_BIND"/>
    <property type="match status" value="1"/>
</dbReference>
<dbReference type="PANTHER" id="PTHR11070:SF59">
    <property type="entry name" value="DNA 3'-5' HELICASE"/>
    <property type="match status" value="1"/>
</dbReference>
<evidence type="ECO:0000259" key="13">
    <source>
        <dbReference type="PROSITE" id="PS51217"/>
    </source>
</evidence>
<evidence type="ECO:0000256" key="8">
    <source>
        <dbReference type="ARBA" id="ARBA00034808"/>
    </source>
</evidence>
<feature type="region of interest" description="Disordered" evidence="11">
    <location>
        <begin position="187"/>
        <end position="217"/>
    </location>
</feature>
<proteinExistence type="inferred from homology"/>
<dbReference type="InterPro" id="IPR027417">
    <property type="entry name" value="P-loop_NTPase"/>
</dbReference>
<reference evidence="14" key="1">
    <citation type="submission" date="2022-04" db="EMBL/GenBank/DDBJ databases">
        <title>Roseomonas acroporae sp. nov., isolated from coral Acropora digitifera.</title>
        <authorList>
            <person name="Sun H."/>
        </authorList>
    </citation>
    <scope>NUCLEOTIDE SEQUENCE</scope>
    <source>
        <strain evidence="14">NAR14</strain>
    </source>
</reference>
<keyword evidence="5 10" id="KW-0067">ATP-binding</keyword>
<keyword evidence="4 10" id="KW-0347">Helicase</keyword>
<dbReference type="RefSeq" id="WP_248668690.1">
    <property type="nucleotide sequence ID" value="NZ_JALPRX010000089.1"/>
</dbReference>
<accession>A0A9X1YAI7</accession>
<dbReference type="EC" id="5.6.2.4" evidence="8"/>
<evidence type="ECO:0000256" key="11">
    <source>
        <dbReference type="SAM" id="MobiDB-lite"/>
    </source>
</evidence>
<dbReference type="InterPro" id="IPR000212">
    <property type="entry name" value="DNA_helicase_UvrD/REP"/>
</dbReference>
<dbReference type="EMBL" id="JALPRX010000089">
    <property type="protein sequence ID" value="MCK8786576.1"/>
    <property type="molecule type" value="Genomic_DNA"/>
</dbReference>
<dbReference type="GO" id="GO:0033202">
    <property type="term" value="C:DNA helicase complex"/>
    <property type="evidence" value="ECO:0007669"/>
    <property type="project" value="TreeGrafter"/>
</dbReference>
<dbReference type="Pfam" id="PF13361">
    <property type="entry name" value="UvrD_C"/>
    <property type="match status" value="2"/>
</dbReference>
<dbReference type="InterPro" id="IPR014017">
    <property type="entry name" value="DNA_helicase_UvrD-like_C"/>
</dbReference>
<evidence type="ECO:0000256" key="4">
    <source>
        <dbReference type="ARBA" id="ARBA00022806"/>
    </source>
</evidence>
<dbReference type="GO" id="GO:0043138">
    <property type="term" value="F:3'-5' DNA helicase activity"/>
    <property type="evidence" value="ECO:0007669"/>
    <property type="project" value="UniProtKB-EC"/>
</dbReference>
<evidence type="ECO:0000256" key="5">
    <source>
        <dbReference type="ARBA" id="ARBA00022840"/>
    </source>
</evidence>
<sequence length="1129" mass="121428">MDGLELARRAAADRHGAAVTAAPAGSGPYGLAVAAAKSEGVSIRRVRPGNPLLHGGQAVFDPEARLIVHQRSDNAFAEAFLVAHELGHVVLEGGAGPHVASEVDPMRASEPLTSGADAVSDYGRRQRREIMMDLFARELLLPRGVVRRLHLAEGLPARVIAERLGLPWRVVILQLLDALLLPSVSEPVPTRPEPPLNPEQRDAANHSGSPLLLEAGPGTGKTRTLVARVAALIEGGADPAGILVLTFSNAAAAELAERIAARCPEAAPRVWVGTFHSFGLDLLRRFHDREGLPPDPRLLDRIEAIELLEDQFPRLALEIYRDLYDPSGHIDTILDAISRANDEVVDAERYTELVAAMLASAATEERREAARRCGEVAIVFRAYEELKRERGCLDFGDLVARPVLLLERDADVLASLRGTYRHVLVDEFQDVNRASVRLLGLLTGGGANLWAVGDVRQSIYRFRGASSFNVARFGAADFTGGERKRLRVNYRSCKEIVDTFSRFASAGMLAAPAGEVSFDAFRGPSGSRVEYRGAPDKVGEALAVAEAIEEMRAAGLRYGEQAVLCTSNDRMAEIGAALETLGIPVLHLGNLFERPEVKDLLSLLSLVTDRRAAGLLRVATMPPFRMPLADVAAVISRLAETEAPALAWRSVTAGLLDLSPGGREALGRLAAAFDGLGPNADPWDVLAGLLLDHTRIAAELANSGNTVDRVRGVALWQLLHFARSQPAGRGLPIHQFLERIRRLLLLSEDRELRRLPTAASGIDAVRIMTIHGSKGLEFPAVHVPGLSADTIPKRFKPAGCLPPDGMIEGTDATGEQAMRGGHEEEQECIFFVALSRAQDRLLLYSPLAKSNGVRRLRSPFLDRLGDAVDRREVRPSLSPPAAPPDAALPEAVVVPASLRPSDLDLYGRCPRRFLYAIVFGAGGRQAEAAFKQMHAAVQEVVSWLASDHLLAPDPAAVQAKLEQAWAEYGPHDHGYSADYLAVARGLLGHLMNARRGRTRLPATELRFEVEGAEIVVRPDEVSEAGAGGRAFRRVRTGHHRPSDAERLSAAAFSIAAAAAHPGCTVELLYLSDPTVVALPTDEQGLAKGRGAVSKAVAAIRAGKFGRKPSPACPSCPSFFYCGPLPSPDA</sequence>
<dbReference type="Gene3D" id="1.10.486.10">
    <property type="entry name" value="PCRA, domain 4"/>
    <property type="match status" value="1"/>
</dbReference>
<evidence type="ECO:0000256" key="3">
    <source>
        <dbReference type="ARBA" id="ARBA00022801"/>
    </source>
</evidence>
<evidence type="ECO:0000256" key="6">
    <source>
        <dbReference type="ARBA" id="ARBA00023235"/>
    </source>
</evidence>
<dbReference type="AlphaFoldDB" id="A0A9X1YAI7"/>
<evidence type="ECO:0000256" key="10">
    <source>
        <dbReference type="PROSITE-ProRule" id="PRU00560"/>
    </source>
</evidence>
<dbReference type="Pfam" id="PF12705">
    <property type="entry name" value="PDDEXK_1"/>
    <property type="match status" value="1"/>
</dbReference>